<dbReference type="EMBL" id="KL612734">
    <property type="protein sequence ID" value="KER18072.1"/>
    <property type="molecule type" value="Genomic_DNA"/>
</dbReference>
<dbReference type="GeneID" id="20326551"/>
<dbReference type="KEGG" id="ovi:T265_12383"/>
<accession>A0A074YY09</accession>
<evidence type="ECO:0008006" key="4">
    <source>
        <dbReference type="Google" id="ProtNLM"/>
    </source>
</evidence>
<keyword evidence="3" id="KW-1185">Reference proteome</keyword>
<proteinExistence type="predicted"/>
<evidence type="ECO:0000256" key="1">
    <source>
        <dbReference type="SAM" id="SignalP"/>
    </source>
</evidence>
<dbReference type="RefSeq" id="XP_009178181.1">
    <property type="nucleotide sequence ID" value="XM_009179917.1"/>
</dbReference>
<sequence>MRRVPGFLRFLSLWSLPSVSPLKGRDFDSESHQALQTGDFLLAVNDDLSDTAAVEPERFKVELIFDLNQTP</sequence>
<feature type="signal peptide" evidence="1">
    <location>
        <begin position="1"/>
        <end position="21"/>
    </location>
</feature>
<reference evidence="2 3" key="1">
    <citation type="submission" date="2013-11" db="EMBL/GenBank/DDBJ databases">
        <title>Opisthorchis viverrini - life in the bile duct.</title>
        <authorList>
            <person name="Young N.D."/>
            <person name="Nagarajan N."/>
            <person name="Lin S.J."/>
            <person name="Korhonen P.K."/>
            <person name="Jex A.R."/>
            <person name="Hall R.S."/>
            <person name="Safavi-Hemami H."/>
            <person name="Kaewkong W."/>
            <person name="Bertrand D."/>
            <person name="Gao S."/>
            <person name="Seet Q."/>
            <person name="Wongkham S."/>
            <person name="Teh B.T."/>
            <person name="Wongkham C."/>
            <person name="Intapan P.M."/>
            <person name="Maleewong W."/>
            <person name="Yang X."/>
            <person name="Hu M."/>
            <person name="Wang Z."/>
            <person name="Hofmann A."/>
            <person name="Sternberg P.W."/>
            <person name="Tan P."/>
            <person name="Wang J."/>
            <person name="Gasser R.B."/>
        </authorList>
    </citation>
    <scope>NUCLEOTIDE SEQUENCE [LARGE SCALE GENOMIC DNA]</scope>
</reference>
<evidence type="ECO:0000313" key="2">
    <source>
        <dbReference type="EMBL" id="KER18072.1"/>
    </source>
</evidence>
<name>A0A074YY09_OPIVI</name>
<dbReference type="Proteomes" id="UP000054324">
    <property type="component" value="Unassembled WGS sequence"/>
</dbReference>
<dbReference type="AlphaFoldDB" id="A0A074YY09"/>
<protein>
    <recommendedName>
        <fullName evidence="4">PDZ domain-containing protein</fullName>
    </recommendedName>
</protein>
<organism evidence="2 3">
    <name type="scientific">Opisthorchis viverrini</name>
    <name type="common">Southeast Asian liver fluke</name>
    <dbReference type="NCBI Taxonomy" id="6198"/>
    <lineage>
        <taxon>Eukaryota</taxon>
        <taxon>Metazoa</taxon>
        <taxon>Spiralia</taxon>
        <taxon>Lophotrochozoa</taxon>
        <taxon>Platyhelminthes</taxon>
        <taxon>Trematoda</taxon>
        <taxon>Digenea</taxon>
        <taxon>Opisthorchiida</taxon>
        <taxon>Opisthorchiata</taxon>
        <taxon>Opisthorchiidae</taxon>
        <taxon>Opisthorchis</taxon>
    </lineage>
</organism>
<gene>
    <name evidence="2" type="ORF">T265_12383</name>
</gene>
<feature type="chain" id="PRO_5001704813" description="PDZ domain-containing protein" evidence="1">
    <location>
        <begin position="22"/>
        <end position="71"/>
    </location>
</feature>
<dbReference type="CTD" id="20326551"/>
<keyword evidence="1" id="KW-0732">Signal</keyword>
<evidence type="ECO:0000313" key="3">
    <source>
        <dbReference type="Proteomes" id="UP000054324"/>
    </source>
</evidence>